<accession>A0ABQ5K0Q1</accession>
<keyword evidence="2" id="KW-1185">Reference proteome</keyword>
<name>A0ABQ5K0Q1_9EUKA</name>
<organism evidence="1 2">
    <name type="scientific">Aduncisulcus paluster</name>
    <dbReference type="NCBI Taxonomy" id="2918883"/>
    <lineage>
        <taxon>Eukaryota</taxon>
        <taxon>Metamonada</taxon>
        <taxon>Carpediemonas-like organisms</taxon>
        <taxon>Aduncisulcus</taxon>
    </lineage>
</organism>
<evidence type="ECO:0000313" key="1">
    <source>
        <dbReference type="EMBL" id="GKT23939.1"/>
    </source>
</evidence>
<dbReference type="EMBL" id="BQXS01012492">
    <property type="protein sequence ID" value="GKT23939.1"/>
    <property type="molecule type" value="Genomic_DNA"/>
</dbReference>
<dbReference type="Proteomes" id="UP001057375">
    <property type="component" value="Unassembled WGS sequence"/>
</dbReference>
<protein>
    <submittedName>
        <fullName evidence="1">Uncharacterized protein</fullName>
    </submittedName>
</protein>
<proteinExistence type="predicted"/>
<evidence type="ECO:0000313" key="2">
    <source>
        <dbReference type="Proteomes" id="UP001057375"/>
    </source>
</evidence>
<comment type="caution">
    <text evidence="1">The sequence shown here is derived from an EMBL/GenBank/DDBJ whole genome shotgun (WGS) entry which is preliminary data.</text>
</comment>
<reference evidence="1" key="1">
    <citation type="submission" date="2022-03" db="EMBL/GenBank/DDBJ databases">
        <title>Draft genome sequence of Aduncisulcus paluster, a free-living microaerophilic Fornicata.</title>
        <authorList>
            <person name="Yuyama I."/>
            <person name="Kume K."/>
            <person name="Tamura T."/>
            <person name="Inagaki Y."/>
            <person name="Hashimoto T."/>
        </authorList>
    </citation>
    <scope>NUCLEOTIDE SEQUENCE</scope>
    <source>
        <strain evidence="1">NY0171</strain>
    </source>
</reference>
<sequence length="367" mass="41657">MGRLRHLNTRGIFARESSKHFKPLHVIAADPLHCFFLGIGEMVMSLIGIILTPSLKDKFDGVLGDMGIRMRFSNMWRTATDYKSLLSTCVLCLCCVRNSEERLSRNFSFLAAPPSAQRIPPPVVQGNYDPIEEMEERGRAWISFVRELRWRDFLAALSLTNIYIGMALRARTEAECRTVVSYMRVTRLVLVPLAILGGVVSERGVKVKLHMMAHIDQFVKLHGMLSNVDTQTGERMNSSVLKAYRHLRFQKRKHELASETLPFLAKQSSVLFSKRETVIRSMWHIANDKLIVVEKTEGDYAVGKIFELHRPISIVSPIVGTITLYYLYEYKEDGEIPLDELIEKAIGIGGGEVDCSYEGYLAVCIRI</sequence>
<gene>
    <name evidence="1" type="ORF">ADUPG1_012590</name>
</gene>